<dbReference type="Gene3D" id="1.20.1110.10">
    <property type="entry name" value="Calcium-transporting ATPase, transmembrane domain"/>
    <property type="match status" value="1"/>
</dbReference>
<dbReference type="InterPro" id="IPR044492">
    <property type="entry name" value="P_typ_ATPase_HD_dom"/>
</dbReference>
<dbReference type="InterPro" id="IPR018303">
    <property type="entry name" value="ATPase_P-typ_P_site"/>
</dbReference>
<feature type="transmembrane region" description="Helical" evidence="9">
    <location>
        <begin position="685"/>
        <end position="708"/>
    </location>
</feature>
<gene>
    <name evidence="11" type="ORF">EH32_06010</name>
</gene>
<feature type="transmembrane region" description="Helical" evidence="9">
    <location>
        <begin position="714"/>
        <end position="736"/>
    </location>
</feature>
<feature type="transmembrane region" description="Helical" evidence="9">
    <location>
        <begin position="859"/>
        <end position="878"/>
    </location>
</feature>
<dbReference type="SUPFAM" id="SSF81653">
    <property type="entry name" value="Calcium ATPase, transduction domain A"/>
    <property type="match status" value="1"/>
</dbReference>
<dbReference type="InterPro" id="IPR059000">
    <property type="entry name" value="ATPase_P-type_domA"/>
</dbReference>
<dbReference type="GO" id="GO:0030007">
    <property type="term" value="P:intracellular potassium ion homeostasis"/>
    <property type="evidence" value="ECO:0007669"/>
    <property type="project" value="TreeGrafter"/>
</dbReference>
<keyword evidence="3 9" id="KW-0812">Transmembrane</keyword>
<keyword evidence="6" id="KW-1278">Translocase</keyword>
<dbReference type="InterPro" id="IPR004014">
    <property type="entry name" value="ATPase_P-typ_cation-transptr_N"/>
</dbReference>
<dbReference type="SUPFAM" id="SSF81665">
    <property type="entry name" value="Calcium ATPase, transmembrane domain M"/>
    <property type="match status" value="1"/>
</dbReference>
<sequence>MAKAKAGSPARAKQAGEPCWHAIEAAQALAALDTQLAGLSEEEAAARLERYGHNRLPERTRQGPLRIFARQFLSPLIYLLLVAGALSLVIGDRFDALFIFGVLLLNAAIGAFQEIKADASARALRSLVPHSARLRRAGAAREIAAEQIVPGDIVELESGMAVTADLRLVEASGLEVDESTFTGEALPVAKRAGDVLDPASAVAERVNMVHAGTYVLRGRGTGLAVRTGGRTELGRIDLSLAEARASGGAVPLVERMRVLARQIAIATLALILVISGLLAIEGQGWREIVLLAIALAVAAIPEGMPVAVTVALAAAARRMARRNVIIRALPAVEGLGACTLIASDKTGTLTANRLTVERAVLADGAEIARGEWLDDQPLLRAGQREALAALAEAAALCNEAQFQDEQQGAAGDAVDLALIDFARESGCDVAALLAGERLFRVPYEPALRYAAVEAERAQQRWLFVKGAPEAVLPMCRDERSEGPAPEALAETMAGGGYRVLALARVRIGPGEKRLRERFSGMEFLGFVGLADPLRHGVVEAVAECRAAGVAVAMVTGDHPATALAIARRLGMDVGSDRVVTGRELADMADRGAAIADKRIFARIDPAQKLEVVQVFRSQGHVVAVTGDGVNDGPALHAANIGIAMGRGGTDVARGAADLVLADDNFATIVAGIEEGRVVLANIRKIVMFMLSTGAAEILMFLVALALALPMPLTAVQLLWLNLVTNGVLDVTLGFGTGDGNELRRPPVRGLARLIDRATLILMLPGAVLMTGIAVWVLHDRLASGMAIAEARNHVLVLVVTFQVAFLLSIRNLEVPFWRWHPPENNWMFLGMAAAIALQAAAMSVPLLRDLLGTGPVEPGFAWLCGASALAVLLATEAAKTYRVHQQRSSDARRKG</sequence>
<evidence type="ECO:0000256" key="3">
    <source>
        <dbReference type="ARBA" id="ARBA00022692"/>
    </source>
</evidence>
<feature type="transmembrane region" description="Helical" evidence="9">
    <location>
        <begin position="263"/>
        <end position="282"/>
    </location>
</feature>
<dbReference type="RefSeq" id="WP_034900924.1">
    <property type="nucleotide sequence ID" value="NZ_CP017057.1"/>
</dbReference>
<protein>
    <recommendedName>
        <fullName evidence="10">Cation-transporting P-type ATPase N-terminal domain-containing protein</fullName>
    </recommendedName>
</protein>
<dbReference type="PANTHER" id="PTHR43294:SF20">
    <property type="entry name" value="P-TYPE ATPASE"/>
    <property type="match status" value="1"/>
</dbReference>
<evidence type="ECO:0000256" key="4">
    <source>
        <dbReference type="ARBA" id="ARBA00022741"/>
    </source>
</evidence>
<evidence type="ECO:0000256" key="6">
    <source>
        <dbReference type="ARBA" id="ARBA00022967"/>
    </source>
</evidence>
<dbReference type="SFLD" id="SFLDF00027">
    <property type="entry name" value="p-type_atpase"/>
    <property type="match status" value="1"/>
</dbReference>
<dbReference type="InterPro" id="IPR050510">
    <property type="entry name" value="Cation_transp_ATPase_P-type"/>
</dbReference>
<feature type="transmembrane region" description="Helical" evidence="9">
    <location>
        <begin position="757"/>
        <end position="778"/>
    </location>
</feature>
<dbReference type="Gene3D" id="3.40.50.1000">
    <property type="entry name" value="HAD superfamily/HAD-like"/>
    <property type="match status" value="1"/>
</dbReference>
<dbReference type="SUPFAM" id="SSF56784">
    <property type="entry name" value="HAD-like"/>
    <property type="match status" value="1"/>
</dbReference>
<dbReference type="InterPro" id="IPR023299">
    <property type="entry name" value="ATPase_P-typ_cyto_dom_N"/>
</dbReference>
<name>A0A074MUH6_9SPHN</name>
<dbReference type="SFLD" id="SFLDS00003">
    <property type="entry name" value="Haloacid_Dehalogenase"/>
    <property type="match status" value="1"/>
</dbReference>
<reference evidence="11 12" key="1">
    <citation type="submission" date="2014-04" db="EMBL/GenBank/DDBJ databases">
        <title>A comprehensive comparison of genomes of Erythrobacter spp. Strains.</title>
        <authorList>
            <person name="Zheng Q."/>
        </authorList>
    </citation>
    <scope>NUCLEOTIDE SEQUENCE [LARGE SCALE GENOMIC DNA]</scope>
    <source>
        <strain evidence="11 12">DSM 8509</strain>
    </source>
</reference>
<comment type="similarity">
    <text evidence="2">Belongs to the cation transport ATPase (P-type) (TC 3.A.3) family. Type IIA subfamily.</text>
</comment>
<feature type="transmembrane region" description="Helical" evidence="9">
    <location>
        <begin position="288"/>
        <end position="315"/>
    </location>
</feature>
<dbReference type="GO" id="GO:0016887">
    <property type="term" value="F:ATP hydrolysis activity"/>
    <property type="evidence" value="ECO:0007669"/>
    <property type="project" value="InterPro"/>
</dbReference>
<dbReference type="PANTHER" id="PTHR43294">
    <property type="entry name" value="SODIUM/POTASSIUM-TRANSPORTING ATPASE SUBUNIT ALPHA"/>
    <property type="match status" value="1"/>
</dbReference>
<dbReference type="GO" id="GO:1990573">
    <property type="term" value="P:potassium ion import across plasma membrane"/>
    <property type="evidence" value="ECO:0007669"/>
    <property type="project" value="TreeGrafter"/>
</dbReference>
<dbReference type="InterPro" id="IPR023298">
    <property type="entry name" value="ATPase_P-typ_TM_dom_sf"/>
</dbReference>
<comment type="caution">
    <text evidence="11">The sequence shown here is derived from an EMBL/GenBank/DDBJ whole genome shotgun (WGS) entry which is preliminary data.</text>
</comment>
<dbReference type="Pfam" id="PF00689">
    <property type="entry name" value="Cation_ATPase_C"/>
    <property type="match status" value="1"/>
</dbReference>
<feature type="transmembrane region" description="Helical" evidence="9">
    <location>
        <begin position="96"/>
        <end position="115"/>
    </location>
</feature>
<dbReference type="SFLD" id="SFLDG00002">
    <property type="entry name" value="C1.7:_P-type_atpase_like"/>
    <property type="match status" value="1"/>
</dbReference>
<comment type="subcellular location">
    <subcellularLocation>
        <location evidence="1">Membrane</location>
        <topology evidence="1">Multi-pass membrane protein</topology>
    </subcellularLocation>
</comment>
<evidence type="ECO:0000256" key="2">
    <source>
        <dbReference type="ARBA" id="ARBA00005675"/>
    </source>
</evidence>
<dbReference type="PROSITE" id="PS00154">
    <property type="entry name" value="ATPASE_E1_E2"/>
    <property type="match status" value="1"/>
</dbReference>
<dbReference type="Pfam" id="PF00122">
    <property type="entry name" value="E1-E2_ATPase"/>
    <property type="match status" value="1"/>
</dbReference>
<organism evidence="11 12">
    <name type="scientific">Erythrobacter litoralis</name>
    <dbReference type="NCBI Taxonomy" id="39960"/>
    <lineage>
        <taxon>Bacteria</taxon>
        <taxon>Pseudomonadati</taxon>
        <taxon>Pseudomonadota</taxon>
        <taxon>Alphaproteobacteria</taxon>
        <taxon>Sphingomonadales</taxon>
        <taxon>Erythrobacteraceae</taxon>
        <taxon>Erythrobacter/Porphyrobacter group</taxon>
        <taxon>Erythrobacter</taxon>
    </lineage>
</organism>
<dbReference type="SMART" id="SM00831">
    <property type="entry name" value="Cation_ATPase_N"/>
    <property type="match status" value="1"/>
</dbReference>
<dbReference type="InterPro" id="IPR001757">
    <property type="entry name" value="P_typ_ATPase"/>
</dbReference>
<dbReference type="InterPro" id="IPR023214">
    <property type="entry name" value="HAD_sf"/>
</dbReference>
<dbReference type="InterPro" id="IPR036412">
    <property type="entry name" value="HAD-like_sf"/>
</dbReference>
<dbReference type="NCBIfam" id="TIGR01494">
    <property type="entry name" value="ATPase_P-type"/>
    <property type="match status" value="2"/>
</dbReference>
<evidence type="ECO:0000256" key="5">
    <source>
        <dbReference type="ARBA" id="ARBA00022840"/>
    </source>
</evidence>
<accession>A0A074MUH6</accession>
<evidence type="ECO:0000256" key="8">
    <source>
        <dbReference type="ARBA" id="ARBA00023136"/>
    </source>
</evidence>
<dbReference type="Gene3D" id="2.70.150.10">
    <property type="entry name" value="Calcium-transporting ATPase, cytoplasmic transduction domain A"/>
    <property type="match status" value="1"/>
</dbReference>
<dbReference type="PRINTS" id="PR00120">
    <property type="entry name" value="HATPASE"/>
</dbReference>
<evidence type="ECO:0000259" key="10">
    <source>
        <dbReference type="SMART" id="SM00831"/>
    </source>
</evidence>
<evidence type="ECO:0000313" key="11">
    <source>
        <dbReference type="EMBL" id="KEO98656.1"/>
    </source>
</evidence>
<dbReference type="InterPro" id="IPR008250">
    <property type="entry name" value="ATPase_P-typ_transduc_dom_A_sf"/>
</dbReference>
<dbReference type="Gene3D" id="3.40.1110.10">
    <property type="entry name" value="Calcium-transporting ATPase, cytoplasmic domain N"/>
    <property type="match status" value="1"/>
</dbReference>
<dbReference type="SUPFAM" id="SSF81660">
    <property type="entry name" value="Metal cation-transporting ATPase, ATP-binding domain N"/>
    <property type="match status" value="1"/>
</dbReference>
<evidence type="ECO:0000256" key="1">
    <source>
        <dbReference type="ARBA" id="ARBA00004141"/>
    </source>
</evidence>
<dbReference type="AlphaFoldDB" id="A0A074MUH6"/>
<keyword evidence="12" id="KW-1185">Reference proteome</keyword>
<feature type="domain" description="Cation-transporting P-type ATPase N-terminal" evidence="10">
    <location>
        <begin position="19"/>
        <end position="92"/>
    </location>
</feature>
<dbReference type="GO" id="GO:0006883">
    <property type="term" value="P:intracellular sodium ion homeostasis"/>
    <property type="evidence" value="ECO:0007669"/>
    <property type="project" value="TreeGrafter"/>
</dbReference>
<dbReference type="GO" id="GO:0005524">
    <property type="term" value="F:ATP binding"/>
    <property type="evidence" value="ECO:0007669"/>
    <property type="project" value="UniProtKB-KW"/>
</dbReference>
<feature type="transmembrane region" description="Helical" evidence="9">
    <location>
        <begin position="790"/>
        <end position="807"/>
    </location>
</feature>
<dbReference type="Pfam" id="PF00690">
    <property type="entry name" value="Cation_ATPase_N"/>
    <property type="match status" value="1"/>
</dbReference>
<keyword evidence="4" id="KW-0547">Nucleotide-binding</keyword>
<dbReference type="Proteomes" id="UP000027866">
    <property type="component" value="Unassembled WGS sequence"/>
</dbReference>
<evidence type="ECO:0000313" key="12">
    <source>
        <dbReference type="Proteomes" id="UP000027866"/>
    </source>
</evidence>
<dbReference type="GO" id="GO:0005886">
    <property type="term" value="C:plasma membrane"/>
    <property type="evidence" value="ECO:0007669"/>
    <property type="project" value="TreeGrafter"/>
</dbReference>
<dbReference type="GO" id="GO:0036376">
    <property type="term" value="P:sodium ion export across plasma membrane"/>
    <property type="evidence" value="ECO:0007669"/>
    <property type="project" value="TreeGrafter"/>
</dbReference>
<dbReference type="EMBL" id="JMIX01000003">
    <property type="protein sequence ID" value="KEO98656.1"/>
    <property type="molecule type" value="Genomic_DNA"/>
</dbReference>
<dbReference type="GO" id="GO:0005391">
    <property type="term" value="F:P-type sodium:potassium-exchanging transporter activity"/>
    <property type="evidence" value="ECO:0007669"/>
    <property type="project" value="TreeGrafter"/>
</dbReference>
<dbReference type="PRINTS" id="PR00119">
    <property type="entry name" value="CATATPASE"/>
</dbReference>
<feature type="transmembrane region" description="Helical" evidence="9">
    <location>
        <begin position="72"/>
        <end position="90"/>
    </location>
</feature>
<proteinExistence type="inferred from homology"/>
<evidence type="ECO:0000256" key="9">
    <source>
        <dbReference type="SAM" id="Phobius"/>
    </source>
</evidence>
<evidence type="ECO:0000256" key="7">
    <source>
        <dbReference type="ARBA" id="ARBA00022989"/>
    </source>
</evidence>
<dbReference type="Pfam" id="PF13246">
    <property type="entry name" value="Cation_ATPase"/>
    <property type="match status" value="1"/>
</dbReference>
<dbReference type="GO" id="GO:1902600">
    <property type="term" value="P:proton transmembrane transport"/>
    <property type="evidence" value="ECO:0007669"/>
    <property type="project" value="TreeGrafter"/>
</dbReference>
<dbReference type="InterPro" id="IPR006068">
    <property type="entry name" value="ATPase_P-typ_cation-transptr_C"/>
</dbReference>
<keyword evidence="7 9" id="KW-1133">Transmembrane helix</keyword>
<keyword evidence="8 9" id="KW-0472">Membrane</keyword>
<feature type="transmembrane region" description="Helical" evidence="9">
    <location>
        <begin position="828"/>
        <end position="847"/>
    </location>
</feature>
<keyword evidence="5" id="KW-0067">ATP-binding</keyword>